<evidence type="ECO:0008006" key="4">
    <source>
        <dbReference type="Google" id="ProtNLM"/>
    </source>
</evidence>
<keyword evidence="1" id="KW-1133">Transmembrane helix</keyword>
<proteinExistence type="predicted"/>
<gene>
    <name evidence="2" type="ORF">ABS311_01085</name>
</gene>
<name>A0ABV1RC35_9ALTE</name>
<feature type="transmembrane region" description="Helical" evidence="1">
    <location>
        <begin position="20"/>
        <end position="48"/>
    </location>
</feature>
<keyword evidence="1" id="KW-0812">Transmembrane</keyword>
<evidence type="ECO:0000256" key="1">
    <source>
        <dbReference type="SAM" id="Phobius"/>
    </source>
</evidence>
<comment type="caution">
    <text evidence="2">The sequence shown here is derived from an EMBL/GenBank/DDBJ whole genome shotgun (WGS) entry which is preliminary data.</text>
</comment>
<dbReference type="EMBL" id="JBELOE010000054">
    <property type="protein sequence ID" value="MER2490478.1"/>
    <property type="molecule type" value="Genomic_DNA"/>
</dbReference>
<evidence type="ECO:0000313" key="2">
    <source>
        <dbReference type="EMBL" id="MER2490478.1"/>
    </source>
</evidence>
<keyword evidence="3" id="KW-1185">Reference proteome</keyword>
<evidence type="ECO:0000313" key="3">
    <source>
        <dbReference type="Proteomes" id="UP001467690"/>
    </source>
</evidence>
<organism evidence="2 3">
    <name type="scientific">Catenovulum sediminis</name>
    <dbReference type="NCBI Taxonomy" id="1740262"/>
    <lineage>
        <taxon>Bacteria</taxon>
        <taxon>Pseudomonadati</taxon>
        <taxon>Pseudomonadota</taxon>
        <taxon>Gammaproteobacteria</taxon>
        <taxon>Alteromonadales</taxon>
        <taxon>Alteromonadaceae</taxon>
        <taxon>Catenovulum</taxon>
    </lineage>
</organism>
<dbReference type="RefSeq" id="WP_185976765.1">
    <property type="nucleotide sequence ID" value="NZ_CP041660.1"/>
</dbReference>
<dbReference type="Proteomes" id="UP001467690">
    <property type="component" value="Unassembled WGS sequence"/>
</dbReference>
<sequence length="57" mass="6156">MSKTINETNQKLRLFFIKCVLFIVCGSILGIILGVALGVVLGVVLGVIQIPQNLTTR</sequence>
<keyword evidence="1" id="KW-0472">Membrane</keyword>
<protein>
    <recommendedName>
        <fullName evidence="4">Serine protease</fullName>
    </recommendedName>
</protein>
<accession>A0ABV1RC35</accession>
<reference evidence="2 3" key="1">
    <citation type="submission" date="2024-06" db="EMBL/GenBank/DDBJ databases">
        <authorList>
            <person name="Chen R.Y."/>
        </authorList>
    </citation>
    <scope>NUCLEOTIDE SEQUENCE [LARGE SCALE GENOMIC DNA]</scope>
    <source>
        <strain evidence="2 3">D2</strain>
    </source>
</reference>